<sequence>MDKSEKDLVLFVNTAPADAIRALQDYSKRLKQSFKSAVIFNSQLKKPHIDKDVDFVIACRYSSSANIIKTLKPYQSRLAAIVCRGEKHIADLARLVPFTPYLKTPSSDSLMWSTDKIAMRRCLSAYNPSISPRFMVIKTCSAEGLRRVDHEIGFPLVVKPANLASSFLVTICFHTEELEQVLKKTFKKIKKIYKDNSRVEEPKVLIEQFMDGEMYSIDAYVDSCGKIDCCPPVLVKTGRSIGFDDFFNYSRITPTNLSKAMVANAEAVTCQAVRALSLRSTSAHVELMYVDGKFKVIELGPRLGGFRHKMYKLSFGIDHALNDILIRMGQRPIMSKKTLGYTAVLRFYPFKEGVIKKISGVKHVKALKSLVTLTQNKKIGDRCQFAKNGGRSVFDVILFNPKRSELLADIRRLEKNLIILT</sequence>
<dbReference type="SUPFAM" id="SSF56059">
    <property type="entry name" value="Glutathione synthetase ATP-binding domain-like"/>
    <property type="match status" value="1"/>
</dbReference>
<evidence type="ECO:0000256" key="3">
    <source>
        <dbReference type="ARBA" id="ARBA00022840"/>
    </source>
</evidence>
<protein>
    <recommendedName>
        <fullName evidence="5">ATP-grasp domain-containing protein</fullName>
    </recommendedName>
</protein>
<evidence type="ECO:0000313" key="6">
    <source>
        <dbReference type="EMBL" id="PIT95962.1"/>
    </source>
</evidence>
<dbReference type="GO" id="GO:0046872">
    <property type="term" value="F:metal ion binding"/>
    <property type="evidence" value="ECO:0007669"/>
    <property type="project" value="InterPro"/>
</dbReference>
<reference evidence="7" key="1">
    <citation type="submission" date="2017-09" db="EMBL/GenBank/DDBJ databases">
        <title>Depth-based differentiation of microbial function through sediment-hosted aquifers and enrichment of novel symbionts in the deep terrestrial subsurface.</title>
        <authorList>
            <person name="Probst A.J."/>
            <person name="Ladd B."/>
            <person name="Jarett J.K."/>
            <person name="Geller-Mcgrath D.E."/>
            <person name="Sieber C.M.K."/>
            <person name="Emerson J.B."/>
            <person name="Anantharaman K."/>
            <person name="Thomas B.C."/>
            <person name="Malmstrom R."/>
            <person name="Stieglmeier M."/>
            <person name="Klingl A."/>
            <person name="Woyke T."/>
            <person name="Ryan C.M."/>
            <person name="Banfield J.F."/>
        </authorList>
    </citation>
    <scope>NUCLEOTIDE SEQUENCE [LARGE SCALE GENOMIC DNA]</scope>
</reference>
<dbReference type="EMBL" id="PFAM01000016">
    <property type="protein sequence ID" value="PIT95962.1"/>
    <property type="molecule type" value="Genomic_DNA"/>
</dbReference>
<dbReference type="PROSITE" id="PS50975">
    <property type="entry name" value="ATP_GRASP"/>
    <property type="match status" value="1"/>
</dbReference>
<evidence type="ECO:0000256" key="4">
    <source>
        <dbReference type="PROSITE-ProRule" id="PRU00409"/>
    </source>
</evidence>
<dbReference type="PANTHER" id="PTHR43585:SF2">
    <property type="entry name" value="ATP-GRASP ENZYME FSQD"/>
    <property type="match status" value="1"/>
</dbReference>
<evidence type="ECO:0000313" key="7">
    <source>
        <dbReference type="Proteomes" id="UP000228533"/>
    </source>
</evidence>
<feature type="domain" description="ATP-grasp" evidence="5">
    <location>
        <begin position="120"/>
        <end position="328"/>
    </location>
</feature>
<dbReference type="Gene3D" id="3.30.470.20">
    <property type="entry name" value="ATP-grasp fold, B domain"/>
    <property type="match status" value="1"/>
</dbReference>
<evidence type="ECO:0000256" key="2">
    <source>
        <dbReference type="ARBA" id="ARBA00022741"/>
    </source>
</evidence>
<organism evidence="6 7">
    <name type="scientific">Candidatus Falkowbacteria bacterium CG10_big_fil_rev_8_21_14_0_10_37_14</name>
    <dbReference type="NCBI Taxonomy" id="1974561"/>
    <lineage>
        <taxon>Bacteria</taxon>
        <taxon>Candidatus Falkowiibacteriota</taxon>
    </lineage>
</organism>
<dbReference type="Proteomes" id="UP000228533">
    <property type="component" value="Unassembled WGS sequence"/>
</dbReference>
<dbReference type="InterPro" id="IPR052032">
    <property type="entry name" value="ATP-dep_AA_Ligase"/>
</dbReference>
<dbReference type="GO" id="GO:0016874">
    <property type="term" value="F:ligase activity"/>
    <property type="evidence" value="ECO:0007669"/>
    <property type="project" value="UniProtKB-KW"/>
</dbReference>
<dbReference type="InterPro" id="IPR011761">
    <property type="entry name" value="ATP-grasp"/>
</dbReference>
<proteinExistence type="predicted"/>
<dbReference type="Pfam" id="PF13535">
    <property type="entry name" value="ATP-grasp_4"/>
    <property type="match status" value="1"/>
</dbReference>
<dbReference type="AlphaFoldDB" id="A0A2M6WT46"/>
<dbReference type="GO" id="GO:0005524">
    <property type="term" value="F:ATP binding"/>
    <property type="evidence" value="ECO:0007669"/>
    <property type="project" value="UniProtKB-UniRule"/>
</dbReference>
<keyword evidence="3 4" id="KW-0067">ATP-binding</keyword>
<name>A0A2M6WT46_9BACT</name>
<gene>
    <name evidence="6" type="ORF">COT94_02845</name>
</gene>
<accession>A0A2M6WT46</accession>
<keyword evidence="1" id="KW-0436">Ligase</keyword>
<comment type="caution">
    <text evidence="6">The sequence shown here is derived from an EMBL/GenBank/DDBJ whole genome shotgun (WGS) entry which is preliminary data.</text>
</comment>
<keyword evidence="2 4" id="KW-0547">Nucleotide-binding</keyword>
<evidence type="ECO:0000259" key="5">
    <source>
        <dbReference type="PROSITE" id="PS50975"/>
    </source>
</evidence>
<dbReference type="PANTHER" id="PTHR43585">
    <property type="entry name" value="FUMIPYRROLE BIOSYNTHESIS PROTEIN C"/>
    <property type="match status" value="1"/>
</dbReference>
<evidence type="ECO:0000256" key="1">
    <source>
        <dbReference type="ARBA" id="ARBA00022598"/>
    </source>
</evidence>